<dbReference type="RefSeq" id="WP_073269676.1">
    <property type="nucleotide sequence ID" value="NZ_FQTU01000003.1"/>
</dbReference>
<feature type="transmembrane region" description="Helical" evidence="1">
    <location>
        <begin position="55"/>
        <end position="74"/>
    </location>
</feature>
<feature type="transmembrane region" description="Helical" evidence="1">
    <location>
        <begin position="214"/>
        <end position="237"/>
    </location>
</feature>
<dbReference type="AlphaFoldDB" id="A0A1M4U8K4"/>
<protein>
    <recommendedName>
        <fullName evidence="2">DUF7973 domain-containing protein</fullName>
    </recommendedName>
</protein>
<organism evidence="3 4">
    <name type="scientific">Alkalibacter saccharofermentans DSM 14828</name>
    <dbReference type="NCBI Taxonomy" id="1120975"/>
    <lineage>
        <taxon>Bacteria</taxon>
        <taxon>Bacillati</taxon>
        <taxon>Bacillota</taxon>
        <taxon>Clostridia</taxon>
        <taxon>Eubacteriales</taxon>
        <taxon>Eubacteriaceae</taxon>
        <taxon>Alkalibacter</taxon>
    </lineage>
</organism>
<feature type="domain" description="DUF7973" evidence="2">
    <location>
        <begin position="4"/>
        <end position="148"/>
    </location>
</feature>
<sequence>MEFIILIASAFGGGLFGALIGALPAFIMVGIIGLAGMTAGAGAADLVGNVAFGSFFGPHIAFAGGVAATAYAHNKNKIESGGNILLPMAKLNDPMTLIVGGMFGSLGFVINHIYGSILAMPTDTIAMTVFTSGMIARILFGKTGLFGEKCADGSRAFVPTKESGIFLITMGLGAGLISAYYAVTTGLVVLGFLVSATTLIFTQMGHPVPGTHHITLISASAALASGSILIGATFGVLSALLGDFIGNAFNSFCDSHIDPPAGAIFLLSFVIIIFL</sequence>
<name>A0A1M4U8K4_9FIRM</name>
<evidence type="ECO:0000313" key="4">
    <source>
        <dbReference type="Proteomes" id="UP000184251"/>
    </source>
</evidence>
<keyword evidence="1" id="KW-0812">Transmembrane</keyword>
<feature type="domain" description="DUF7973" evidence="2">
    <location>
        <begin position="168"/>
        <end position="273"/>
    </location>
</feature>
<reference evidence="3 4" key="1">
    <citation type="submission" date="2016-11" db="EMBL/GenBank/DDBJ databases">
        <authorList>
            <person name="Jaros S."/>
            <person name="Januszkiewicz K."/>
            <person name="Wedrychowicz H."/>
        </authorList>
    </citation>
    <scope>NUCLEOTIDE SEQUENCE [LARGE SCALE GENOMIC DNA]</scope>
    <source>
        <strain evidence="3 4">DSM 14828</strain>
    </source>
</reference>
<dbReference type="STRING" id="1120975.SAMN02746064_00678"/>
<evidence type="ECO:0000256" key="1">
    <source>
        <dbReference type="SAM" id="Phobius"/>
    </source>
</evidence>
<feature type="transmembrane region" description="Helical" evidence="1">
    <location>
        <begin position="257"/>
        <end position="274"/>
    </location>
</feature>
<dbReference type="Pfam" id="PF25928">
    <property type="entry name" value="DUF7973"/>
    <property type="match status" value="2"/>
</dbReference>
<dbReference type="Proteomes" id="UP000184251">
    <property type="component" value="Unassembled WGS sequence"/>
</dbReference>
<dbReference type="InterPro" id="IPR058279">
    <property type="entry name" value="DUF7973"/>
</dbReference>
<feature type="transmembrane region" description="Helical" evidence="1">
    <location>
        <begin position="12"/>
        <end position="35"/>
    </location>
</feature>
<keyword evidence="1" id="KW-0472">Membrane</keyword>
<evidence type="ECO:0000313" key="3">
    <source>
        <dbReference type="EMBL" id="SHE52958.1"/>
    </source>
</evidence>
<keyword evidence="4" id="KW-1185">Reference proteome</keyword>
<gene>
    <name evidence="3" type="ORF">SAMN02746064_00678</name>
</gene>
<keyword evidence="1" id="KW-1133">Transmembrane helix</keyword>
<feature type="transmembrane region" description="Helical" evidence="1">
    <location>
        <begin position="179"/>
        <end position="202"/>
    </location>
</feature>
<proteinExistence type="predicted"/>
<accession>A0A1M4U8K4</accession>
<feature type="transmembrane region" description="Helical" evidence="1">
    <location>
        <begin position="95"/>
        <end position="114"/>
    </location>
</feature>
<evidence type="ECO:0000259" key="2">
    <source>
        <dbReference type="Pfam" id="PF25928"/>
    </source>
</evidence>
<dbReference type="EMBL" id="FQTU01000003">
    <property type="protein sequence ID" value="SHE52958.1"/>
    <property type="molecule type" value="Genomic_DNA"/>
</dbReference>